<dbReference type="Pfam" id="PF01753">
    <property type="entry name" value="zf-MYND"/>
    <property type="match status" value="1"/>
</dbReference>
<evidence type="ECO:0000256" key="2">
    <source>
        <dbReference type="ARBA" id="ARBA00022771"/>
    </source>
</evidence>
<evidence type="ECO:0000313" key="7">
    <source>
        <dbReference type="Proteomes" id="UP001142393"/>
    </source>
</evidence>
<evidence type="ECO:0000313" key="6">
    <source>
        <dbReference type="EMBL" id="KAJ3740358.1"/>
    </source>
</evidence>
<dbReference type="GO" id="GO:0008270">
    <property type="term" value="F:zinc ion binding"/>
    <property type="evidence" value="ECO:0007669"/>
    <property type="project" value="UniProtKB-KW"/>
</dbReference>
<dbReference type="SUPFAM" id="SSF144232">
    <property type="entry name" value="HIT/MYND zinc finger-like"/>
    <property type="match status" value="1"/>
</dbReference>
<evidence type="ECO:0000256" key="4">
    <source>
        <dbReference type="PROSITE-ProRule" id="PRU00134"/>
    </source>
</evidence>
<dbReference type="InterPro" id="IPR002893">
    <property type="entry name" value="Znf_MYND"/>
</dbReference>
<sequence>MIGPTAYVATHGGGSIKGLELCSHIPPVNSLIFAMSALPPVSLGFHLQNRTYFPRAIDLPELGYDEDETMRFFSGPRKDPLPYLYRTFRTDKRIHWCFLGDLAPSLIRGLIGLRAHGETLPFDIVTGPANWEDDRRSLLPQILPRLKEGYCIALMYAQRTYNFNLAVERAEMIKIFPFSLDKLQALLRRINSPLSEACLECGTPATQVCSRCKSGPYCSRSCQVSNWKNKHKQECAVVEQLMEWSSMDWSTYDSDRMPL</sequence>
<keyword evidence="1" id="KW-0479">Metal-binding</keyword>
<protein>
    <recommendedName>
        <fullName evidence="5">MYND-type domain-containing protein</fullName>
    </recommendedName>
</protein>
<dbReference type="Proteomes" id="UP001142393">
    <property type="component" value="Unassembled WGS sequence"/>
</dbReference>
<evidence type="ECO:0000256" key="3">
    <source>
        <dbReference type="ARBA" id="ARBA00022833"/>
    </source>
</evidence>
<keyword evidence="3" id="KW-0862">Zinc</keyword>
<keyword evidence="2 4" id="KW-0863">Zinc-finger</keyword>
<dbReference type="PROSITE" id="PS50865">
    <property type="entry name" value="ZF_MYND_2"/>
    <property type="match status" value="1"/>
</dbReference>
<dbReference type="EMBL" id="JANVFU010000014">
    <property type="protein sequence ID" value="KAJ3740358.1"/>
    <property type="molecule type" value="Genomic_DNA"/>
</dbReference>
<comment type="caution">
    <text evidence="6">The sequence shown here is derived from an EMBL/GenBank/DDBJ whole genome shotgun (WGS) entry which is preliminary data.</text>
</comment>
<evidence type="ECO:0000259" key="5">
    <source>
        <dbReference type="PROSITE" id="PS50865"/>
    </source>
</evidence>
<name>A0A9W8TTN2_9AGAR</name>
<evidence type="ECO:0000256" key="1">
    <source>
        <dbReference type="ARBA" id="ARBA00022723"/>
    </source>
</evidence>
<keyword evidence="7" id="KW-1185">Reference proteome</keyword>
<reference evidence="6 7" key="1">
    <citation type="journal article" date="2023" name="Proc. Natl. Acad. Sci. U.S.A.">
        <title>A global phylogenomic analysis of the shiitake genus Lentinula.</title>
        <authorList>
            <person name="Sierra-Patev S."/>
            <person name="Min B."/>
            <person name="Naranjo-Ortiz M."/>
            <person name="Looney B."/>
            <person name="Konkel Z."/>
            <person name="Slot J.C."/>
            <person name="Sakamoto Y."/>
            <person name="Steenwyk J.L."/>
            <person name="Rokas A."/>
            <person name="Carro J."/>
            <person name="Camarero S."/>
            <person name="Ferreira P."/>
            <person name="Molpeceres G."/>
            <person name="Ruiz-Duenas F.J."/>
            <person name="Serrano A."/>
            <person name="Henrissat B."/>
            <person name="Drula E."/>
            <person name="Hughes K.W."/>
            <person name="Mata J.L."/>
            <person name="Ishikawa N.K."/>
            <person name="Vargas-Isla R."/>
            <person name="Ushijima S."/>
            <person name="Smith C.A."/>
            <person name="Donoghue J."/>
            <person name="Ahrendt S."/>
            <person name="Andreopoulos W."/>
            <person name="He G."/>
            <person name="LaButti K."/>
            <person name="Lipzen A."/>
            <person name="Ng V."/>
            <person name="Riley R."/>
            <person name="Sandor L."/>
            <person name="Barry K."/>
            <person name="Martinez A.T."/>
            <person name="Xiao Y."/>
            <person name="Gibbons J.G."/>
            <person name="Terashima K."/>
            <person name="Grigoriev I.V."/>
            <person name="Hibbett D."/>
        </authorList>
    </citation>
    <scope>NUCLEOTIDE SEQUENCE [LARGE SCALE GENOMIC DNA]</scope>
    <source>
        <strain evidence="6 7">TFB7810</strain>
    </source>
</reference>
<dbReference type="Gene3D" id="6.10.140.2220">
    <property type="match status" value="1"/>
</dbReference>
<dbReference type="AlphaFoldDB" id="A0A9W8TTN2"/>
<feature type="domain" description="MYND-type" evidence="5">
    <location>
        <begin position="198"/>
        <end position="235"/>
    </location>
</feature>
<gene>
    <name evidence="6" type="ORF">DFH05DRAFT_398913</name>
</gene>
<dbReference type="PROSITE" id="PS01360">
    <property type="entry name" value="ZF_MYND_1"/>
    <property type="match status" value="1"/>
</dbReference>
<accession>A0A9W8TTN2</accession>
<proteinExistence type="predicted"/>
<organism evidence="6 7">
    <name type="scientific">Lentinula detonsa</name>
    <dbReference type="NCBI Taxonomy" id="2804962"/>
    <lineage>
        <taxon>Eukaryota</taxon>
        <taxon>Fungi</taxon>
        <taxon>Dikarya</taxon>
        <taxon>Basidiomycota</taxon>
        <taxon>Agaricomycotina</taxon>
        <taxon>Agaricomycetes</taxon>
        <taxon>Agaricomycetidae</taxon>
        <taxon>Agaricales</taxon>
        <taxon>Marasmiineae</taxon>
        <taxon>Omphalotaceae</taxon>
        <taxon>Lentinula</taxon>
    </lineage>
</organism>